<dbReference type="KEGG" id="scl:sce8803"/>
<reference evidence="3 4" key="1">
    <citation type="journal article" date="2007" name="Nat. Biotechnol.">
        <title>Complete genome sequence of the myxobacterium Sorangium cellulosum.</title>
        <authorList>
            <person name="Schneiker S."/>
            <person name="Perlova O."/>
            <person name="Kaiser O."/>
            <person name="Gerth K."/>
            <person name="Alici A."/>
            <person name="Altmeyer M.O."/>
            <person name="Bartels D."/>
            <person name="Bekel T."/>
            <person name="Beyer S."/>
            <person name="Bode E."/>
            <person name="Bode H.B."/>
            <person name="Bolten C.J."/>
            <person name="Choudhuri J.V."/>
            <person name="Doss S."/>
            <person name="Elnakady Y.A."/>
            <person name="Frank B."/>
            <person name="Gaigalat L."/>
            <person name="Goesmann A."/>
            <person name="Groeger C."/>
            <person name="Gross F."/>
            <person name="Jelsbak L."/>
            <person name="Jelsbak L."/>
            <person name="Kalinowski J."/>
            <person name="Kegler C."/>
            <person name="Knauber T."/>
            <person name="Konietzny S."/>
            <person name="Kopp M."/>
            <person name="Krause L."/>
            <person name="Krug D."/>
            <person name="Linke B."/>
            <person name="Mahmud T."/>
            <person name="Martinez-Arias R."/>
            <person name="McHardy A.C."/>
            <person name="Merai M."/>
            <person name="Meyer F."/>
            <person name="Mormann S."/>
            <person name="Munoz-Dorado J."/>
            <person name="Perez J."/>
            <person name="Pradella S."/>
            <person name="Rachid S."/>
            <person name="Raddatz G."/>
            <person name="Rosenau F."/>
            <person name="Rueckert C."/>
            <person name="Sasse F."/>
            <person name="Scharfe M."/>
            <person name="Schuster S.C."/>
            <person name="Suen G."/>
            <person name="Treuner-Lange A."/>
            <person name="Velicer G.J."/>
            <person name="Vorholter F.-J."/>
            <person name="Weissman K.J."/>
            <person name="Welch R.D."/>
            <person name="Wenzel S.C."/>
            <person name="Whitworth D.E."/>
            <person name="Wilhelm S."/>
            <person name="Wittmann C."/>
            <person name="Bloecker H."/>
            <person name="Puehler A."/>
            <person name="Mueller R."/>
        </authorList>
    </citation>
    <scope>NUCLEOTIDE SEQUENCE [LARGE SCALE GENOMIC DNA]</scope>
    <source>
        <strain evidence="4">So ce56</strain>
    </source>
</reference>
<dbReference type="RefSeq" id="WP_012241414.1">
    <property type="nucleotide sequence ID" value="NC_010162.1"/>
</dbReference>
<dbReference type="Gene3D" id="3.40.50.150">
    <property type="entry name" value="Vaccinia Virus protein VP39"/>
    <property type="match status" value="1"/>
</dbReference>
<dbReference type="InterPro" id="IPR029063">
    <property type="entry name" value="SAM-dependent_MTases_sf"/>
</dbReference>
<dbReference type="GO" id="GO:0030418">
    <property type="term" value="P:nicotianamine biosynthetic process"/>
    <property type="evidence" value="ECO:0007669"/>
    <property type="project" value="InterPro"/>
</dbReference>
<dbReference type="GO" id="GO:0030410">
    <property type="term" value="F:nicotianamine synthase activity"/>
    <property type="evidence" value="ECO:0007669"/>
    <property type="project" value="UniProtKB-EC"/>
</dbReference>
<keyword evidence="4" id="KW-1185">Reference proteome</keyword>
<dbReference type="STRING" id="448385.sce8803"/>
<dbReference type="Pfam" id="PF03059">
    <property type="entry name" value="NAS"/>
    <property type="match status" value="1"/>
</dbReference>
<dbReference type="PROSITE" id="PS51142">
    <property type="entry name" value="NAS"/>
    <property type="match status" value="1"/>
</dbReference>
<dbReference type="BioCyc" id="SCEL448385:SCE_RS45110-MONOMER"/>
<dbReference type="OrthoDB" id="5471832at2"/>
<dbReference type="AlphaFoldDB" id="A9G545"/>
<dbReference type="HOGENOM" id="CLU_031919_1_1_7"/>
<accession>A9G545</accession>
<keyword evidence="2" id="KW-0949">S-adenosyl-L-methionine</keyword>
<dbReference type="SUPFAM" id="SSF53335">
    <property type="entry name" value="S-adenosyl-L-methionine-dependent methyltransferases"/>
    <property type="match status" value="1"/>
</dbReference>
<evidence type="ECO:0000313" key="4">
    <source>
        <dbReference type="Proteomes" id="UP000002139"/>
    </source>
</evidence>
<keyword evidence="1 3" id="KW-0808">Transferase</keyword>
<protein>
    <submittedName>
        <fullName evidence="3">Nicotianamine synthase, putative</fullName>
        <ecNumber evidence="3">2.5.1.43</ecNumber>
    </submittedName>
</protein>
<dbReference type="PANTHER" id="PTHR32266:SF12">
    <property type="entry name" value="NICOTIANAMINE SYNTHASE 3"/>
    <property type="match status" value="1"/>
</dbReference>
<organism evidence="3 4">
    <name type="scientific">Sorangium cellulosum (strain So ce56)</name>
    <name type="common">Polyangium cellulosum (strain So ce56)</name>
    <dbReference type="NCBI Taxonomy" id="448385"/>
    <lineage>
        <taxon>Bacteria</taxon>
        <taxon>Pseudomonadati</taxon>
        <taxon>Myxococcota</taxon>
        <taxon>Polyangia</taxon>
        <taxon>Polyangiales</taxon>
        <taxon>Polyangiaceae</taxon>
        <taxon>Sorangium</taxon>
    </lineage>
</organism>
<dbReference type="EMBL" id="AM746676">
    <property type="protein sequence ID" value="CAN98975.1"/>
    <property type="molecule type" value="Genomic_DNA"/>
</dbReference>
<dbReference type="PANTHER" id="PTHR32266">
    <property type="entry name" value="NICOTIANAMINE SYNTHASE 3"/>
    <property type="match status" value="1"/>
</dbReference>
<gene>
    <name evidence="3" type="ordered locus">sce8803</name>
</gene>
<evidence type="ECO:0000256" key="1">
    <source>
        <dbReference type="ARBA" id="ARBA00022679"/>
    </source>
</evidence>
<dbReference type="eggNOG" id="COG1063">
    <property type="taxonomic scope" value="Bacteria"/>
</dbReference>
<evidence type="ECO:0000313" key="3">
    <source>
        <dbReference type="EMBL" id="CAN98975.1"/>
    </source>
</evidence>
<proteinExistence type="predicted"/>
<sequence length="283" mass="31208">MNTIIDPSLPTRIHRIYNELASMGSLEPSQRVNHLFSELVSISMSRSRGEADEVLGDPAVSAIREGLWRVCSRGEYELERHWARRIAAADDPAAELRSFPYAVNYEKLTRLELSGLRGVRDEPPRRVLFIGSGPLPFTSILLAERLGVPVSNIDADEDACADARALARRLGLSEKLGFICADALSCSDLSEFDCVFLAALVGMNRREKSRLLHHLHGVMRPGALLLVRSSQRLRTLLYPEVDIHGMAPFEPLLELHPHDEVINSAIIAERPGATGSPADAVTC</sequence>
<dbReference type="InterPro" id="IPR004298">
    <property type="entry name" value="Nicotian_synth"/>
</dbReference>
<dbReference type="EC" id="2.5.1.43" evidence="3"/>
<dbReference type="Proteomes" id="UP000002139">
    <property type="component" value="Chromosome"/>
</dbReference>
<evidence type="ECO:0000256" key="2">
    <source>
        <dbReference type="ARBA" id="ARBA00022691"/>
    </source>
</evidence>
<name>A9G545_SORC5</name>